<evidence type="ECO:0000313" key="8">
    <source>
        <dbReference type="EMBL" id="MDD1795746.1"/>
    </source>
</evidence>
<dbReference type="InterPro" id="IPR038321">
    <property type="entry name" value="TmcA_C_sf"/>
</dbReference>
<dbReference type="PANTHER" id="PTHR10925">
    <property type="entry name" value="N-ACETYLTRANSFERASE 10"/>
    <property type="match status" value="1"/>
</dbReference>
<evidence type="ECO:0000313" key="9">
    <source>
        <dbReference type="Proteomes" id="UP001149400"/>
    </source>
</evidence>
<feature type="binding site" evidence="5">
    <location>
        <position position="169"/>
    </location>
    <ligand>
        <name>ATP</name>
        <dbReference type="ChEBI" id="CHEBI:30616"/>
    </ligand>
</feature>
<dbReference type="InterPro" id="IPR032672">
    <property type="entry name" value="TmcA/NAT10/Kre33"/>
</dbReference>
<dbReference type="InterPro" id="IPR007807">
    <property type="entry name" value="TcmA/NAT10_helicase"/>
</dbReference>
<dbReference type="Pfam" id="PF05127">
    <property type="entry name" value="NAT10_TcmA_helicase"/>
    <property type="match status" value="1"/>
</dbReference>
<keyword evidence="5" id="KW-0963">Cytoplasm</keyword>
<dbReference type="InterPro" id="IPR013562">
    <property type="entry name" value="TmcA/NAT10_N"/>
</dbReference>
<dbReference type="GO" id="GO:0016746">
    <property type="term" value="F:acyltransferase activity"/>
    <property type="evidence" value="ECO:0007669"/>
    <property type="project" value="UniProtKB-KW"/>
</dbReference>
<proteinExistence type="inferred from homology"/>
<dbReference type="HAMAP" id="MF_01886">
    <property type="entry name" value="tRNA_acetyltr_TmcA"/>
    <property type="match status" value="1"/>
</dbReference>
<dbReference type="RefSeq" id="WP_274166530.1">
    <property type="nucleotide sequence ID" value="NZ_JAJUBC010000034.1"/>
</dbReference>
<keyword evidence="4 5" id="KW-0012">Acyltransferase</keyword>
<dbReference type="Gene3D" id="3.40.630.30">
    <property type="match status" value="1"/>
</dbReference>
<dbReference type="EC" id="2.3.1.193" evidence="5"/>
<sequence>MITIGDPVLSDPISALRQLHQMAKRGNVRVPVFIRGDRDFSFRLVSAVPGISVVTDDSSVFDEATFPRLKWNDAKQLLGQEIGSLALDVREHIDVEKLCAISGCIRGGELLFFLVNNEEEPLSGFRQRFIDFSSHANAAMFCQSGLFWLPKASISDTENVVQRETTLGQDTAIDAIERVLLGHRRRPALLVADRGRGKSSAMGLAAAKIMQTAKKRLIVTSPTVANVDILLQHAASVGGISREGKYGLKSDNGSELVFVAPDALLLNRPECDLLLVDEAAAIPLPMLDACLERYSRVVFSTTEHGYEGTGRSFSIRFRQLLDERTKGWKEVRLKQPIRWSENDLLEQWLFDTFLFDAEPNSAIANEETNLRFIAQHELLNDESLLRQVFALLVSAHYQTSPNDLVQLLDGRNQSLITAFKGETLVGVALAQQEGGFDKDLAKAVVAGKRRVKGHLLAQSLATHTGIIDPLLTPLLRITRIAVLDKVRHCGIGRSLLVAMECLARENNIATIGTSYGVNSELFQFWSSLAYLPVRLGVSRDAASGTYSLQMAKALSTTECWLSNANTLFGLNFTLQLHEQYKAMNPYLIAQLLYRIPCIETPCLLAKKQVSLFAEGILGYDLVTGSLWRWFVHWLSLNNAFFNQDRACTALIERVVKRRSWQDVARDCNYQGRKETESAIRLWVSEQLANEKELE</sequence>
<dbReference type="Pfam" id="PF08351">
    <property type="entry name" value="TmcA_N"/>
    <property type="match status" value="1"/>
</dbReference>
<feature type="binding site" evidence="5">
    <location>
        <position position="520"/>
    </location>
    <ligand>
        <name>acetyl-CoA</name>
        <dbReference type="ChEBI" id="CHEBI:57288"/>
    </ligand>
</feature>
<feature type="domain" description="TcmA/NAT10 helicase" evidence="6">
    <location>
        <begin position="190"/>
        <end position="356"/>
    </location>
</feature>
<protein>
    <recommendedName>
        <fullName evidence="5">tRNA(Met) cytidine acetyltransferase TmcA</fullName>
        <ecNumber evidence="5">2.3.1.193</ecNumber>
    </recommendedName>
</protein>
<evidence type="ECO:0000259" key="7">
    <source>
        <dbReference type="Pfam" id="PF08351"/>
    </source>
</evidence>
<feature type="binding site" evidence="5">
    <location>
        <begin position="480"/>
        <end position="482"/>
    </location>
    <ligand>
        <name>acetyl-CoA</name>
        <dbReference type="ChEBI" id="CHEBI:57288"/>
    </ligand>
</feature>
<comment type="subcellular location">
    <subcellularLocation>
        <location evidence="5">Cytoplasm</location>
    </subcellularLocation>
</comment>
<name>A0ABT5R7K0_9GAMM</name>
<accession>A0ABT5R7K0</accession>
<dbReference type="InterPro" id="IPR024914">
    <property type="entry name" value="tRNA_acetyltr_TmcA"/>
</dbReference>
<dbReference type="SUPFAM" id="SSF55729">
    <property type="entry name" value="Acyl-CoA N-acyltransferases (Nat)"/>
    <property type="match status" value="1"/>
</dbReference>
<dbReference type="InterPro" id="IPR016181">
    <property type="entry name" value="Acyl_CoA_acyltransferase"/>
</dbReference>
<dbReference type="Gene3D" id="3.40.50.300">
    <property type="entry name" value="P-loop containing nucleotide triphosphate hydrolases"/>
    <property type="match status" value="1"/>
</dbReference>
<keyword evidence="5" id="KW-0820">tRNA-binding</keyword>
<feature type="domain" description="TmcA/NAT10 N-terminal" evidence="7">
    <location>
        <begin position="14"/>
        <end position="120"/>
    </location>
</feature>
<keyword evidence="2 5" id="KW-0547">Nucleotide-binding</keyword>
<reference evidence="8" key="1">
    <citation type="submission" date="2021-12" db="EMBL/GenBank/DDBJ databases">
        <title>Enterovibrio ZSDZ35 sp. nov. and Enterovibrio ZSDZ42 sp. nov., isolated from coastal seawater in Qingdao.</title>
        <authorList>
            <person name="Zhang P."/>
        </authorList>
    </citation>
    <scope>NUCLEOTIDE SEQUENCE</scope>
    <source>
        <strain evidence="8">ZSDZ42</strain>
    </source>
</reference>
<comment type="similarity">
    <text evidence="5">Belongs to the TmcA family.</text>
</comment>
<organism evidence="8 9">
    <name type="scientific">Enterovibrio gelatinilyticus</name>
    <dbReference type="NCBI Taxonomy" id="2899819"/>
    <lineage>
        <taxon>Bacteria</taxon>
        <taxon>Pseudomonadati</taxon>
        <taxon>Pseudomonadota</taxon>
        <taxon>Gammaproteobacteria</taxon>
        <taxon>Vibrionales</taxon>
        <taxon>Vibrionaceae</taxon>
        <taxon>Enterovibrio</taxon>
    </lineage>
</organism>
<evidence type="ECO:0000259" key="6">
    <source>
        <dbReference type="Pfam" id="PF05127"/>
    </source>
</evidence>
<comment type="function">
    <text evidence="5">Catalyzes the formation of N(4)-acetylcytidine (ac(4)C) at the wobble position of tRNA(Met), by using acetyl-CoA as an acetyl donor and ATP (or GTP).</text>
</comment>
<keyword evidence="1 5" id="KW-0808">Transferase</keyword>
<evidence type="ECO:0000256" key="5">
    <source>
        <dbReference type="HAMAP-Rule" id="MF_01886"/>
    </source>
</evidence>
<comment type="caution">
    <text evidence="5">Lacks conserved residue(s) required for the propagation of feature annotation.</text>
</comment>
<dbReference type="InterPro" id="IPR027417">
    <property type="entry name" value="P-loop_NTPase"/>
</dbReference>
<comment type="catalytic activity">
    <reaction evidence="5">
        <text>cytidine(34) in elongator tRNA(Met) + acetyl-CoA + ATP + H2O = N(4)-acetylcytidine(34) in elongator tRNA(Met) + ADP + phosphate + CoA + H(+)</text>
        <dbReference type="Rhea" id="RHEA:43788"/>
        <dbReference type="Rhea" id="RHEA-COMP:10693"/>
        <dbReference type="Rhea" id="RHEA-COMP:10694"/>
        <dbReference type="ChEBI" id="CHEBI:15377"/>
        <dbReference type="ChEBI" id="CHEBI:15378"/>
        <dbReference type="ChEBI" id="CHEBI:30616"/>
        <dbReference type="ChEBI" id="CHEBI:43474"/>
        <dbReference type="ChEBI" id="CHEBI:57287"/>
        <dbReference type="ChEBI" id="CHEBI:57288"/>
        <dbReference type="ChEBI" id="CHEBI:74900"/>
        <dbReference type="ChEBI" id="CHEBI:82748"/>
        <dbReference type="ChEBI" id="CHEBI:456216"/>
        <dbReference type="EC" id="2.3.1.193"/>
    </reaction>
</comment>
<evidence type="ECO:0000256" key="2">
    <source>
        <dbReference type="ARBA" id="ARBA00022741"/>
    </source>
</evidence>
<dbReference type="PANTHER" id="PTHR10925:SF5">
    <property type="entry name" value="RNA CYTIDINE ACETYLTRANSFERASE"/>
    <property type="match status" value="1"/>
</dbReference>
<evidence type="ECO:0000256" key="3">
    <source>
        <dbReference type="ARBA" id="ARBA00022840"/>
    </source>
</evidence>
<dbReference type="EMBL" id="JAJUBC010000034">
    <property type="protein sequence ID" value="MDD1795746.1"/>
    <property type="molecule type" value="Genomic_DNA"/>
</dbReference>
<dbReference type="CDD" id="cd04301">
    <property type="entry name" value="NAT_SF"/>
    <property type="match status" value="1"/>
</dbReference>
<evidence type="ECO:0000256" key="1">
    <source>
        <dbReference type="ARBA" id="ARBA00022679"/>
    </source>
</evidence>
<keyword evidence="5" id="KW-0694">RNA-binding</keyword>
<evidence type="ECO:0000256" key="4">
    <source>
        <dbReference type="ARBA" id="ARBA00023315"/>
    </source>
</evidence>
<keyword evidence="5" id="KW-0819">tRNA processing</keyword>
<gene>
    <name evidence="5" type="primary">tmcA</name>
    <name evidence="8" type="ORF">LRP50_21735</name>
</gene>
<feature type="binding site" evidence="5">
    <location>
        <position position="338"/>
    </location>
    <ligand>
        <name>ATP</name>
        <dbReference type="ChEBI" id="CHEBI:30616"/>
    </ligand>
</feature>
<dbReference type="Proteomes" id="UP001149400">
    <property type="component" value="Unassembled WGS sequence"/>
</dbReference>
<keyword evidence="9" id="KW-1185">Reference proteome</keyword>
<dbReference type="SUPFAM" id="SSF52540">
    <property type="entry name" value="P-loop containing nucleoside triphosphate hydrolases"/>
    <property type="match status" value="1"/>
</dbReference>
<dbReference type="Gene3D" id="1.20.120.890">
    <property type="entry name" value="tRNA(Met) cytidine acetyltransferase, tail domain"/>
    <property type="match status" value="1"/>
</dbReference>
<comment type="caution">
    <text evidence="8">The sequence shown here is derived from an EMBL/GenBank/DDBJ whole genome shotgun (WGS) entry which is preliminary data.</text>
</comment>
<keyword evidence="3 5" id="KW-0067">ATP-binding</keyword>
<dbReference type="Gene3D" id="3.40.50.11040">
    <property type="match status" value="1"/>
</dbReference>